<dbReference type="InterPro" id="IPR052337">
    <property type="entry name" value="SAT4-like"/>
</dbReference>
<dbReference type="STRING" id="708197.A0A166Y9K3"/>
<comment type="caution">
    <text evidence="8">The sequence shown here is derived from an EMBL/GenBank/DDBJ whole genome shotgun (WGS) entry which is preliminary data.</text>
</comment>
<feature type="transmembrane region" description="Helical" evidence="6">
    <location>
        <begin position="74"/>
        <end position="95"/>
    </location>
</feature>
<name>A0A166Y9K3_9PEZI</name>
<keyword evidence="2 6" id="KW-0812">Transmembrane</keyword>
<evidence type="ECO:0000313" key="8">
    <source>
        <dbReference type="EMBL" id="KZL77393.1"/>
    </source>
</evidence>
<keyword evidence="3 6" id="KW-1133">Transmembrane helix</keyword>
<evidence type="ECO:0000256" key="6">
    <source>
        <dbReference type="SAM" id="Phobius"/>
    </source>
</evidence>
<dbReference type="InterPro" id="IPR049326">
    <property type="entry name" value="Rhodopsin_dom_fungi"/>
</dbReference>
<keyword evidence="9" id="KW-1185">Reference proteome</keyword>
<organism evidence="8 9">
    <name type="scientific">Colletotrichum tofieldiae</name>
    <dbReference type="NCBI Taxonomy" id="708197"/>
    <lineage>
        <taxon>Eukaryota</taxon>
        <taxon>Fungi</taxon>
        <taxon>Dikarya</taxon>
        <taxon>Ascomycota</taxon>
        <taxon>Pezizomycotina</taxon>
        <taxon>Sordariomycetes</taxon>
        <taxon>Hypocreomycetidae</taxon>
        <taxon>Glomerellales</taxon>
        <taxon>Glomerellaceae</taxon>
        <taxon>Colletotrichum</taxon>
        <taxon>Colletotrichum spaethianum species complex</taxon>
    </lineage>
</organism>
<dbReference type="PANTHER" id="PTHR33048:SF143">
    <property type="entry name" value="EXTRACELLULAR MEMBRANE PROTEIN CFEM DOMAIN-CONTAINING PROTEIN-RELATED"/>
    <property type="match status" value="1"/>
</dbReference>
<evidence type="ECO:0000256" key="5">
    <source>
        <dbReference type="ARBA" id="ARBA00038359"/>
    </source>
</evidence>
<gene>
    <name evidence="8" type="ORF">CT0861_03106</name>
</gene>
<evidence type="ECO:0000313" key="9">
    <source>
        <dbReference type="Proteomes" id="UP000076552"/>
    </source>
</evidence>
<evidence type="ECO:0000256" key="2">
    <source>
        <dbReference type="ARBA" id="ARBA00022692"/>
    </source>
</evidence>
<feature type="transmembrane region" description="Helical" evidence="6">
    <location>
        <begin position="224"/>
        <end position="245"/>
    </location>
</feature>
<evidence type="ECO:0000256" key="3">
    <source>
        <dbReference type="ARBA" id="ARBA00022989"/>
    </source>
</evidence>
<comment type="subcellular location">
    <subcellularLocation>
        <location evidence="1">Membrane</location>
        <topology evidence="1">Multi-pass membrane protein</topology>
    </subcellularLocation>
</comment>
<sequence length="274" mass="30942">LLPTLSIVLRLILKLSGLSPWGADDVSILLAYVILIGFLPNADLSEKGGAGRDLWTLSPNQIDTFLLALYILEILYHTSIALTKASILFLFIRVFPGEKLRIVLWATQAFNLLTAIVFNLAAIFQCQPVHLAWTGWSRQEEGRCFSMPHVGCIHGILNIVMDVWMLVLPLTQVLRLNMKWRNKFTVISMFSLGIFPSLQAIFPRHSPTALVGYIPTRVWTDTELYVGIFTACLPCTRQFFCRFILRRIRKKEKTIPIHTLENALKASPSGLPHA</sequence>
<keyword evidence="4 6" id="KW-0472">Membrane</keyword>
<proteinExistence type="inferred from homology"/>
<accession>A0A166Y9K3</accession>
<dbReference type="Pfam" id="PF20684">
    <property type="entry name" value="Fung_rhodopsin"/>
    <property type="match status" value="1"/>
</dbReference>
<dbReference type="AlphaFoldDB" id="A0A166Y9K3"/>
<feature type="non-terminal residue" evidence="8">
    <location>
        <position position="1"/>
    </location>
</feature>
<dbReference type="PANTHER" id="PTHR33048">
    <property type="entry name" value="PTH11-LIKE INTEGRAL MEMBRANE PROTEIN (AFU_ORTHOLOGUE AFUA_5G11245)"/>
    <property type="match status" value="1"/>
</dbReference>
<feature type="transmembrane region" description="Helical" evidence="6">
    <location>
        <begin position="186"/>
        <end position="204"/>
    </location>
</feature>
<evidence type="ECO:0000259" key="7">
    <source>
        <dbReference type="Pfam" id="PF20684"/>
    </source>
</evidence>
<feature type="transmembrane region" description="Helical" evidence="6">
    <location>
        <begin position="155"/>
        <end position="174"/>
    </location>
</feature>
<evidence type="ECO:0000256" key="1">
    <source>
        <dbReference type="ARBA" id="ARBA00004141"/>
    </source>
</evidence>
<reference evidence="8 9" key="1">
    <citation type="submission" date="2015-06" db="EMBL/GenBank/DDBJ databases">
        <title>Survival trade-offs in plant roots during colonization by closely related pathogenic and mutualistic fungi.</title>
        <authorList>
            <person name="Hacquard S."/>
            <person name="Kracher B."/>
            <person name="Hiruma K."/>
            <person name="Weinman A."/>
            <person name="Muench P."/>
            <person name="Garrido Oter R."/>
            <person name="Ver Loren van Themaat E."/>
            <person name="Dallerey J.-F."/>
            <person name="Damm U."/>
            <person name="Henrissat B."/>
            <person name="Lespinet O."/>
            <person name="Thon M."/>
            <person name="Kemen E."/>
            <person name="McHardy A.C."/>
            <person name="Schulze-Lefert P."/>
            <person name="O'Connell R.J."/>
        </authorList>
    </citation>
    <scope>NUCLEOTIDE SEQUENCE [LARGE SCALE GENOMIC DNA]</scope>
    <source>
        <strain evidence="8 9">0861</strain>
    </source>
</reference>
<protein>
    <submittedName>
        <fullName evidence="8">CFEM domain-containing protein</fullName>
    </submittedName>
</protein>
<dbReference type="EMBL" id="LFIV01000008">
    <property type="protein sequence ID" value="KZL77393.1"/>
    <property type="molecule type" value="Genomic_DNA"/>
</dbReference>
<dbReference type="Proteomes" id="UP000076552">
    <property type="component" value="Unassembled WGS sequence"/>
</dbReference>
<comment type="similarity">
    <text evidence="5">Belongs to the SAT4 family.</text>
</comment>
<feature type="domain" description="Rhodopsin" evidence="7">
    <location>
        <begin position="9"/>
        <end position="240"/>
    </location>
</feature>
<feature type="non-terminal residue" evidence="8">
    <location>
        <position position="274"/>
    </location>
</feature>
<feature type="transmembrane region" description="Helical" evidence="6">
    <location>
        <begin position="102"/>
        <end position="124"/>
    </location>
</feature>
<dbReference type="GO" id="GO:0016020">
    <property type="term" value="C:membrane"/>
    <property type="evidence" value="ECO:0007669"/>
    <property type="project" value="UniProtKB-SubCell"/>
</dbReference>
<evidence type="ECO:0000256" key="4">
    <source>
        <dbReference type="ARBA" id="ARBA00023136"/>
    </source>
</evidence>